<dbReference type="PRINTS" id="PR01543">
    <property type="entry name" value="ANATRNSFRASE"/>
</dbReference>
<comment type="similarity">
    <text evidence="1 2">Belongs to the arylamine N-acetyltransferase family.</text>
</comment>
<protein>
    <submittedName>
        <fullName evidence="3">Arylamine n-acetyltransferase 1</fullName>
    </submittedName>
</protein>
<dbReference type="PANTHER" id="PTHR11786">
    <property type="entry name" value="N-HYDROXYARYLAMINE O-ACETYLTRANSFERASE"/>
    <property type="match status" value="1"/>
</dbReference>
<keyword evidence="2" id="KW-0012">Acyltransferase</keyword>
<dbReference type="InterPro" id="IPR053710">
    <property type="entry name" value="Arylamine_NAT_domain_sf"/>
</dbReference>
<dbReference type="PANTHER" id="PTHR11786:SF0">
    <property type="entry name" value="ARYLAMINE N-ACETYLTRANSFERASE 4-RELATED"/>
    <property type="match status" value="1"/>
</dbReference>
<dbReference type="Pfam" id="PF00797">
    <property type="entry name" value="Acetyltransf_2"/>
    <property type="match status" value="1"/>
</dbReference>
<comment type="caution">
    <text evidence="3">The sequence shown here is derived from an EMBL/GenBank/DDBJ whole genome shotgun (WGS) entry which is preliminary data.</text>
</comment>
<sequence>MAYTEEQLDQYFEHVDYPREKHASDPLQLLTELQAHQLAKVPFESITLHYSRHRIISLDLQDLFRKVVVEGHGGYCMELNALFGAVLKGLGFAVLSVGGKIRGDERFGGWSHMLNLITIDGLRYAVDVGFGKGAAMIPVPLRSGEVFTTIAPLRGKLVYESLDQNTDPSQRYWVYYSTDSADSEFRQRNCFTEMEFFPEDFEIMNLATFTRPTSYFVKTVLAMRTILDPETRKAVGTLVLHKDEVKRKIGDKLELLETLKTETERVAALAKYFGIVLRPEEQRAIKGLPTELLGN</sequence>
<name>A0A8H6KJ36_9PEZI</name>
<dbReference type="Gene3D" id="3.30.2140.20">
    <property type="match status" value="1"/>
</dbReference>
<keyword evidence="4" id="KW-1185">Reference proteome</keyword>
<reference evidence="3" key="1">
    <citation type="journal article" date="2020" name="Phytopathology">
        <title>Genome Sequence Resources of Colletotrichum truncatum, C. plurivorum, C. musicola, and C. sojae: Four Species Pathogenic to Soybean (Glycine max).</title>
        <authorList>
            <person name="Rogerio F."/>
            <person name="Boufleur T.R."/>
            <person name="Ciampi-Guillardi M."/>
            <person name="Sukno S.A."/>
            <person name="Thon M.R."/>
            <person name="Massola Junior N.S."/>
            <person name="Baroncelli R."/>
        </authorList>
    </citation>
    <scope>NUCLEOTIDE SEQUENCE</scope>
    <source>
        <strain evidence="3">LFN00145</strain>
    </source>
</reference>
<gene>
    <name evidence="3" type="ORF">CPLU01_06408</name>
</gene>
<proteinExistence type="inferred from homology"/>
<dbReference type="SUPFAM" id="SSF54001">
    <property type="entry name" value="Cysteine proteinases"/>
    <property type="match status" value="1"/>
</dbReference>
<accession>A0A8H6KJ36</accession>
<dbReference type="InterPro" id="IPR038765">
    <property type="entry name" value="Papain-like_cys_pep_sf"/>
</dbReference>
<dbReference type="EMBL" id="WIGO01000074">
    <property type="protein sequence ID" value="KAF6832026.1"/>
    <property type="molecule type" value="Genomic_DNA"/>
</dbReference>
<keyword evidence="2 3" id="KW-0808">Transferase</keyword>
<dbReference type="AlphaFoldDB" id="A0A8H6KJ36"/>
<evidence type="ECO:0000313" key="3">
    <source>
        <dbReference type="EMBL" id="KAF6832026.1"/>
    </source>
</evidence>
<dbReference type="Proteomes" id="UP000654918">
    <property type="component" value="Unassembled WGS sequence"/>
</dbReference>
<organism evidence="3 4">
    <name type="scientific">Colletotrichum plurivorum</name>
    <dbReference type="NCBI Taxonomy" id="2175906"/>
    <lineage>
        <taxon>Eukaryota</taxon>
        <taxon>Fungi</taxon>
        <taxon>Dikarya</taxon>
        <taxon>Ascomycota</taxon>
        <taxon>Pezizomycotina</taxon>
        <taxon>Sordariomycetes</taxon>
        <taxon>Hypocreomycetidae</taxon>
        <taxon>Glomerellales</taxon>
        <taxon>Glomerellaceae</taxon>
        <taxon>Colletotrichum</taxon>
        <taxon>Colletotrichum orchidearum species complex</taxon>
    </lineage>
</organism>
<evidence type="ECO:0000313" key="4">
    <source>
        <dbReference type="Proteomes" id="UP000654918"/>
    </source>
</evidence>
<dbReference type="GO" id="GO:0016407">
    <property type="term" value="F:acetyltransferase activity"/>
    <property type="evidence" value="ECO:0007669"/>
    <property type="project" value="InterPro"/>
</dbReference>
<evidence type="ECO:0000256" key="1">
    <source>
        <dbReference type="ARBA" id="ARBA00006547"/>
    </source>
</evidence>
<dbReference type="InterPro" id="IPR001447">
    <property type="entry name" value="Arylamine_N-AcTrfase"/>
</dbReference>
<evidence type="ECO:0000256" key="2">
    <source>
        <dbReference type="RuleBase" id="RU003452"/>
    </source>
</evidence>